<comment type="cofactor">
    <cofactor evidence="1">
        <name>pantetheine 4'-phosphate</name>
        <dbReference type="ChEBI" id="CHEBI:47942"/>
    </cofactor>
</comment>
<keyword evidence="5" id="KW-0436">Ligase</keyword>
<keyword evidence="3" id="KW-0596">Phosphopantetheine</keyword>
<dbReference type="Pfam" id="PF00668">
    <property type="entry name" value="Condensation"/>
    <property type="match status" value="2"/>
</dbReference>
<dbReference type="InterPro" id="IPR013120">
    <property type="entry name" value="FAR_NAD-bd"/>
</dbReference>
<dbReference type="InterPro" id="IPR010080">
    <property type="entry name" value="Thioester_reductase-like_dom"/>
</dbReference>
<evidence type="ECO:0000256" key="8">
    <source>
        <dbReference type="ARBA" id="ARBA00023194"/>
    </source>
</evidence>
<dbReference type="InterPro" id="IPR025110">
    <property type="entry name" value="AMP-bd_C"/>
</dbReference>
<dbReference type="SUPFAM" id="SSF47336">
    <property type="entry name" value="ACP-like"/>
    <property type="match status" value="2"/>
</dbReference>
<evidence type="ECO:0000256" key="6">
    <source>
        <dbReference type="ARBA" id="ARBA00022741"/>
    </source>
</evidence>
<sequence length="2531" mass="291994">MKNTGENCEKVDEIDLTVGQGSLWLANQMKLTEGAYNEPIMIHLKGNINIDFLKQSFIKVIQSHSALRTVFIKKDSKPKQFIQQNIEFDIPVYDLTEFQDEEKKLVLKKHLEEPLYKNFNLENAPLFRVQLVKLNSNEYIFHMIFHHIIFDGWSLGILIRQLSDNYSKLISNQKIINQEASYKELVQYEINQIYGASYNEACSYWKKALDRELPYTEFPSDFNRNGHDERKHSGDCISKIIDTNVFIKIKDFAKKNKVSMYRVMLSAYFSLLHQMTNSQDMVVGMPINTRPRSQEADTFGYFINTLPIIVSISKEDTFQKLLNRINNLVNEAIKHQNYPFEHLAQNLKLIGNSNFTYSTAFNMVKLPEIHLPGIDAKVLTDNKRVSIFDMVWRIISDSTNDEYKIEIDYNSSLYRPETINDLIERFEHLLQTLMLNANEPIYSLDLLLDKDHSLYKNINSKIQKYPDYKTLDQLIDIQAIESPDKVAISMGDKKITYNELQQRSNQIASYLCQNKLKKGQRVGIMMERDINTIVSIIGVLKSGGVYVPIDPNFPESRIHYMLKDSDSRIVITRKKYKELIEGCNIHTISIDEFVYCDSEEYIEQQHTSEDIAYIIYTSGSTGLPKGVAVPHKNVINLSYSLKSSFSLTKNDVFLQFASMIFDASIIEIFPVLLFGGKIHIISEIEKRSAEDFINVIKTNHINYCVLPTVFFKLLVSMPQRLLDKLSSLKCIFVGGETLPTEAVRKWQKKMGLDIPIINAYGPTEATVCTTIYEIKQEILDEQSSIPIGKPIHNSEVFVVSPFGTLCPQNVIGELYIGGEGVAKEYINQEEKTRTAFLSGSTLNNPNKRLYRSGDLVRLLPNGNLEFWGRKDNQVKLRGYRIELDEIEEVLLKHPKIKDTVTIVYENDKIVCFYLSQGNVAIKEDELKELLNTKLPDFMVPSYLFHLELFPLSPSGKIDKKKLEAEIPSLLEKTVHQYMPPTSHTEKVLVGIWSNILNIEKEIISKEDDFFRLGGHSLIAVQVLNQIQKNFYLKLEVKDIFKYRTVSSLSAYIDKLSSTQNNNTYHEKIAKIKEQQHYNLSNAQKRLWFLNKLNPIGRVYDVPVQIYIKPSLQKDLLQTSFEFLVKRHEMLRTTFVEKAGEPQQTILKSMPIDFYYEDITHITKEEQQVYVNRKIQSNDHTPFDLEQGPLFRVQLFNTNRESSYLYINSHHIITDEWSLKYLLDELMRVYHALDKGNTPELSIMSNRYIDYVNWQQNQLDTGKWDKEKEYWISELKTPLPILSLPIDFNHTNQQGNSGDVFRIKLDNEIHKSLRAVCEQESVSMYMLFFAAYIQLLHYLTDQKDIIVGTPIAGRNHEAFEHIQGFFVNTLAIRTQLHDAKNLHQLLQVVKENCLNAFQNQSYPFDKVIEAINPDRGISNNPIFSTMFSYQQDMLQSDGEYSLQLLPFNQTISKFDLSVSVEEGIDYIEVAFEYKIDLFKKESIVRFTQNFSNILQGFINQRTVPYEKLVFLSEKEEALFSKVNNTEKPYPYFKSIQEQFYKQVSLYPNQIALSTNVYSLTYEQLNNRSNQVAQHLLENGIKKGDKVALFLDRSIDSIITMIGVLKAGGAYIPIDVKYPKERIEYIVQDSEACRVITKHEYKKHLNLDADKISTVEDIQQTNGNHDIKVLTEPDDLAYVIYTSGSTGKPKGTLLTHKGVLNLAQWRKEVFHVSHLDKVTQFYSHSFDSSVSEIFSTLLNGAQLHLLNDEQRYSTAAYTKAIQEIQATISDVPTVFFNELSTSLNQTECEKIKSLKFIIMGGEAASASAIRSWQETLQDQVQVVNEYGPTESTVTAMYYPIQTCMRDSSKTVPIGMPISNTKVHILNSHMQPCPIGVVGELYIDSIGLAKGYWNHESKTKHAFISNPFSFDRNKRLYRTGDLAKWLKDGNIEFMGRRDKQVKIRGHRIELGEIEDALLQFPEITQAVVIPTKDGMLLRAYYKTLDNEQIKNQHLTSYLSGVLPEYMLPKDYIHLLEIPVTPNGKVDSSKLLEIEVDNNNENESIILPETTVQKNIAKVWSEALSIEEISIKDDFFNLGGHSLKIMPVLVKLKPLYQNLKIQDFFKYRTIEKLAHHIEDMSNLQIKEDTTSNDLRVKNDIADIQTYNETEPHESFKDVVEYPKTVLLTGATGYLGAHILERLLKLPSTLIYCLARKNENQEIHKKLEERMEFYFGTEILSKMKGRIKFLEGDLSLINLGLTSQIINQLKGDLDSIIHCGGDVRHYGEREHFQKVNVQSTKYLLHLAKKADARFHYVSTLSVVGHTENDPNNFIFFESDFDRGQILDNVYLESKFQAEKMVREAIKEGIDGTIYRVGNLVGHSITGKFQYNINENAFYRLLKGIFLSRTAPKVHTYIDLTPIDYCSMAITELSYRTNTIGRTMHICNPVQLNWDQFITNLKYFGYDILLVDEREYIDKFFNNNLTPQNQQALELIMPLLESVEEGSVSIPSCEYTQRFLNSINIYCLKPNQEYINLLLKYAIEIGFLPPIKEPIML</sequence>
<dbReference type="GO" id="GO:0005829">
    <property type="term" value="C:cytosol"/>
    <property type="evidence" value="ECO:0007669"/>
    <property type="project" value="TreeGrafter"/>
</dbReference>
<evidence type="ECO:0000256" key="4">
    <source>
        <dbReference type="ARBA" id="ARBA00022553"/>
    </source>
</evidence>
<evidence type="ECO:0000313" key="10">
    <source>
        <dbReference type="EMBL" id="PEM68411.1"/>
    </source>
</evidence>
<accession>A0A2C3VP54</accession>
<dbReference type="PROSITE" id="PS00012">
    <property type="entry name" value="PHOSPHOPANTETHEINE"/>
    <property type="match status" value="1"/>
</dbReference>
<dbReference type="NCBIfam" id="TIGR01746">
    <property type="entry name" value="Thioester-redct"/>
    <property type="match status" value="1"/>
</dbReference>
<dbReference type="InterPro" id="IPR020845">
    <property type="entry name" value="AMP-binding_CS"/>
</dbReference>
<feature type="domain" description="Carrier" evidence="9">
    <location>
        <begin position="2043"/>
        <end position="2117"/>
    </location>
</feature>
<dbReference type="GO" id="GO:0016874">
    <property type="term" value="F:ligase activity"/>
    <property type="evidence" value="ECO:0007669"/>
    <property type="project" value="UniProtKB-KW"/>
</dbReference>
<dbReference type="Pfam" id="PF00501">
    <property type="entry name" value="AMP-binding"/>
    <property type="match status" value="2"/>
</dbReference>
<dbReference type="GO" id="GO:0043041">
    <property type="term" value="P:amino acid activation for nonribosomal peptide biosynthetic process"/>
    <property type="evidence" value="ECO:0007669"/>
    <property type="project" value="TreeGrafter"/>
</dbReference>
<dbReference type="PANTHER" id="PTHR45527">
    <property type="entry name" value="NONRIBOSOMAL PEPTIDE SYNTHETASE"/>
    <property type="match status" value="1"/>
</dbReference>
<dbReference type="FunFam" id="3.40.50.980:FF:000001">
    <property type="entry name" value="Non-ribosomal peptide synthetase"/>
    <property type="match status" value="2"/>
</dbReference>
<evidence type="ECO:0000256" key="1">
    <source>
        <dbReference type="ARBA" id="ARBA00001957"/>
    </source>
</evidence>
<dbReference type="InterPro" id="IPR006162">
    <property type="entry name" value="Ppantetheine_attach_site"/>
</dbReference>
<keyword evidence="6" id="KW-0547">Nucleotide-binding</keyword>
<dbReference type="GO" id="GO:0031177">
    <property type="term" value="F:phosphopantetheine binding"/>
    <property type="evidence" value="ECO:0007669"/>
    <property type="project" value="TreeGrafter"/>
</dbReference>
<dbReference type="SUPFAM" id="SSF51735">
    <property type="entry name" value="NAD(P)-binding Rossmann-fold domains"/>
    <property type="match status" value="1"/>
</dbReference>
<dbReference type="CDD" id="cd05930">
    <property type="entry name" value="A_NRPS"/>
    <property type="match status" value="2"/>
</dbReference>
<dbReference type="Proteomes" id="UP000219775">
    <property type="component" value="Unassembled WGS sequence"/>
</dbReference>
<dbReference type="InterPro" id="IPR010071">
    <property type="entry name" value="AA_adenyl_dom"/>
</dbReference>
<evidence type="ECO:0000256" key="3">
    <source>
        <dbReference type="ARBA" id="ARBA00022450"/>
    </source>
</evidence>
<evidence type="ECO:0000256" key="2">
    <source>
        <dbReference type="ARBA" id="ARBA00006432"/>
    </source>
</evidence>
<dbReference type="Gene3D" id="3.30.300.30">
    <property type="match status" value="2"/>
</dbReference>
<dbReference type="InterPro" id="IPR045851">
    <property type="entry name" value="AMP-bd_C_sf"/>
</dbReference>
<dbReference type="Gene3D" id="1.10.1200.10">
    <property type="entry name" value="ACP-like"/>
    <property type="match status" value="2"/>
</dbReference>
<evidence type="ECO:0000256" key="7">
    <source>
        <dbReference type="ARBA" id="ARBA00022840"/>
    </source>
</evidence>
<dbReference type="Gene3D" id="2.30.38.10">
    <property type="entry name" value="Luciferase, Domain 3"/>
    <property type="match status" value="1"/>
</dbReference>
<dbReference type="InterPro" id="IPR001242">
    <property type="entry name" value="Condensation_dom"/>
</dbReference>
<dbReference type="InterPro" id="IPR000873">
    <property type="entry name" value="AMP-dep_synth/lig_dom"/>
</dbReference>
<dbReference type="Gene3D" id="3.30.559.30">
    <property type="entry name" value="Nonribosomal peptide synthetase, condensation domain"/>
    <property type="match status" value="2"/>
</dbReference>
<dbReference type="NCBIfam" id="TIGR01733">
    <property type="entry name" value="AA-adenyl-dom"/>
    <property type="match status" value="2"/>
</dbReference>
<dbReference type="InterPro" id="IPR009081">
    <property type="entry name" value="PP-bd_ACP"/>
</dbReference>
<dbReference type="GO" id="GO:0005524">
    <property type="term" value="F:ATP binding"/>
    <property type="evidence" value="ECO:0007669"/>
    <property type="project" value="UniProtKB-KW"/>
</dbReference>
<keyword evidence="8" id="KW-0045">Antibiotic biosynthesis</keyword>
<dbReference type="GO" id="GO:0044550">
    <property type="term" value="P:secondary metabolite biosynthetic process"/>
    <property type="evidence" value="ECO:0007669"/>
    <property type="project" value="TreeGrafter"/>
</dbReference>
<gene>
    <name evidence="10" type="ORF">CN613_15195</name>
</gene>
<comment type="caution">
    <text evidence="10">The sequence shown here is derived from an EMBL/GenBank/DDBJ whole genome shotgun (WGS) entry which is preliminary data.</text>
</comment>
<dbReference type="InterPro" id="IPR036736">
    <property type="entry name" value="ACP-like_sf"/>
</dbReference>
<dbReference type="SUPFAM" id="SSF56801">
    <property type="entry name" value="Acetyl-CoA synthetase-like"/>
    <property type="match status" value="2"/>
</dbReference>
<evidence type="ECO:0000259" key="9">
    <source>
        <dbReference type="PROSITE" id="PS50075"/>
    </source>
</evidence>
<evidence type="ECO:0000256" key="5">
    <source>
        <dbReference type="ARBA" id="ARBA00022598"/>
    </source>
</evidence>
<dbReference type="SUPFAM" id="SSF52777">
    <property type="entry name" value="CoA-dependent acyltransferases"/>
    <property type="match status" value="4"/>
</dbReference>
<name>A0A2C3VP54_9BACI</name>
<dbReference type="InterPro" id="IPR042099">
    <property type="entry name" value="ANL_N_sf"/>
</dbReference>
<dbReference type="EMBL" id="NUDP01000053">
    <property type="protein sequence ID" value="PEM68411.1"/>
    <property type="molecule type" value="Genomic_DNA"/>
</dbReference>
<organism evidence="10 11">
    <name type="scientific">Bacillus pseudomycoides</name>
    <dbReference type="NCBI Taxonomy" id="64104"/>
    <lineage>
        <taxon>Bacteria</taxon>
        <taxon>Bacillati</taxon>
        <taxon>Bacillota</taxon>
        <taxon>Bacilli</taxon>
        <taxon>Bacillales</taxon>
        <taxon>Bacillaceae</taxon>
        <taxon>Bacillus</taxon>
        <taxon>Bacillus cereus group</taxon>
    </lineage>
</organism>
<dbReference type="Pfam" id="PF13193">
    <property type="entry name" value="AMP-binding_C"/>
    <property type="match status" value="2"/>
</dbReference>
<dbReference type="InterPro" id="IPR036291">
    <property type="entry name" value="NAD(P)-bd_dom_sf"/>
</dbReference>
<dbReference type="FunFam" id="3.40.50.12780:FF:000012">
    <property type="entry name" value="Non-ribosomal peptide synthetase"/>
    <property type="match status" value="2"/>
</dbReference>
<dbReference type="PANTHER" id="PTHR45527:SF1">
    <property type="entry name" value="FATTY ACID SYNTHASE"/>
    <property type="match status" value="1"/>
</dbReference>
<dbReference type="PROSITE" id="PS00455">
    <property type="entry name" value="AMP_BINDING"/>
    <property type="match status" value="2"/>
</dbReference>
<dbReference type="Gene3D" id="3.40.50.720">
    <property type="entry name" value="NAD(P)-binding Rossmann-like Domain"/>
    <property type="match status" value="1"/>
</dbReference>
<dbReference type="Gene3D" id="3.40.50.980">
    <property type="match status" value="2"/>
</dbReference>
<dbReference type="InterPro" id="IPR023213">
    <property type="entry name" value="CAT-like_dom_sf"/>
</dbReference>
<dbReference type="Pfam" id="PF00550">
    <property type="entry name" value="PP-binding"/>
    <property type="match status" value="2"/>
</dbReference>
<proteinExistence type="inferred from homology"/>
<dbReference type="NCBIfam" id="NF003417">
    <property type="entry name" value="PRK04813.1"/>
    <property type="match status" value="2"/>
</dbReference>
<protein>
    <submittedName>
        <fullName evidence="10">Non-ribosomal peptide synthetase</fullName>
    </submittedName>
</protein>
<dbReference type="RefSeq" id="WP_097988996.1">
    <property type="nucleotide sequence ID" value="NZ_NUAS01000044.1"/>
</dbReference>
<dbReference type="GO" id="GO:0008610">
    <property type="term" value="P:lipid biosynthetic process"/>
    <property type="evidence" value="ECO:0007669"/>
    <property type="project" value="UniProtKB-ARBA"/>
</dbReference>
<dbReference type="Gene3D" id="3.40.50.12780">
    <property type="entry name" value="N-terminal domain of ligase-like"/>
    <property type="match status" value="1"/>
</dbReference>
<dbReference type="Pfam" id="PF07993">
    <property type="entry name" value="NAD_binding_4"/>
    <property type="match status" value="1"/>
</dbReference>
<dbReference type="FunFam" id="2.30.38.10:FF:000001">
    <property type="entry name" value="Non-ribosomal peptide synthetase PvdI"/>
    <property type="match status" value="1"/>
</dbReference>
<comment type="similarity">
    <text evidence="2">Belongs to the ATP-dependent AMP-binding enzyme family.</text>
</comment>
<evidence type="ECO:0000313" key="11">
    <source>
        <dbReference type="Proteomes" id="UP000219775"/>
    </source>
</evidence>
<dbReference type="CDD" id="cd19531">
    <property type="entry name" value="LCL_NRPS-like"/>
    <property type="match status" value="1"/>
</dbReference>
<dbReference type="PROSITE" id="PS50075">
    <property type="entry name" value="CARRIER"/>
    <property type="match status" value="2"/>
</dbReference>
<feature type="domain" description="Carrier" evidence="9">
    <location>
        <begin position="979"/>
        <end position="1056"/>
    </location>
</feature>
<keyword evidence="7" id="KW-0067">ATP-binding</keyword>
<dbReference type="GO" id="GO:0017000">
    <property type="term" value="P:antibiotic biosynthetic process"/>
    <property type="evidence" value="ECO:0007669"/>
    <property type="project" value="UniProtKB-KW"/>
</dbReference>
<reference evidence="10 11" key="1">
    <citation type="submission" date="2017-09" db="EMBL/GenBank/DDBJ databases">
        <title>Large-scale bioinformatics analysis of Bacillus genomes uncovers conserved roles of natural products in bacterial physiology.</title>
        <authorList>
            <consortium name="Agbiome Team Llc"/>
            <person name="Bleich R.M."/>
            <person name="Grubbs K.J."/>
            <person name="Santa Maria K.C."/>
            <person name="Allen S.E."/>
            <person name="Farag S."/>
            <person name="Shank E.A."/>
            <person name="Bowers A."/>
        </authorList>
    </citation>
    <scope>NUCLEOTIDE SEQUENCE [LARGE SCALE GENOMIC DNA]</scope>
    <source>
        <strain evidence="10 11">AFS009893</strain>
    </source>
</reference>
<dbReference type="Gene3D" id="3.30.559.10">
    <property type="entry name" value="Chloramphenicol acetyltransferase-like domain"/>
    <property type="match status" value="2"/>
</dbReference>
<dbReference type="CDD" id="cd05235">
    <property type="entry name" value="SDR_e1"/>
    <property type="match status" value="1"/>
</dbReference>
<keyword evidence="4" id="KW-0597">Phosphoprotein</keyword>